<evidence type="ECO:0000313" key="2">
    <source>
        <dbReference type="Proteomes" id="UP000254958"/>
    </source>
</evidence>
<dbReference type="RefSeq" id="WP_255318199.1">
    <property type="nucleotide sequence ID" value="NZ_BJMI01000016.1"/>
</dbReference>
<organism evidence="1 2">
    <name type="scientific">Gluconacetobacter liquefaciens</name>
    <name type="common">Acetobacter liquefaciens</name>
    <dbReference type="NCBI Taxonomy" id="89584"/>
    <lineage>
        <taxon>Bacteria</taxon>
        <taxon>Pseudomonadati</taxon>
        <taxon>Pseudomonadota</taxon>
        <taxon>Alphaproteobacteria</taxon>
        <taxon>Acetobacterales</taxon>
        <taxon>Acetobacteraceae</taxon>
        <taxon>Gluconacetobacter</taxon>
    </lineage>
</organism>
<accession>A0A370G520</accession>
<dbReference type="Proteomes" id="UP000254958">
    <property type="component" value="Unassembled WGS sequence"/>
</dbReference>
<dbReference type="AlphaFoldDB" id="A0A370G520"/>
<evidence type="ECO:0000313" key="1">
    <source>
        <dbReference type="EMBL" id="RDI38136.1"/>
    </source>
</evidence>
<reference evidence="1 2" key="1">
    <citation type="submission" date="2018-07" db="EMBL/GenBank/DDBJ databases">
        <title>Genomic Encyclopedia of Type Strains, Phase IV (KMG-IV): sequencing the most valuable type-strain genomes for metagenomic binning, comparative biology and taxonomic classification.</title>
        <authorList>
            <person name="Goeker M."/>
        </authorList>
    </citation>
    <scope>NUCLEOTIDE SEQUENCE [LARGE SCALE GENOMIC DNA]</scope>
    <source>
        <strain evidence="1 2">DSM 5603</strain>
    </source>
</reference>
<sequence length="42" mass="4592">MIGSISRQVALFVLLPLSCWAMRSAGALSQFTLRLARREGAL</sequence>
<protein>
    <submittedName>
        <fullName evidence="1">Uncharacterized protein</fullName>
    </submittedName>
</protein>
<proteinExistence type="predicted"/>
<comment type="caution">
    <text evidence="1">The sequence shown here is derived from an EMBL/GenBank/DDBJ whole genome shotgun (WGS) entry which is preliminary data.</text>
</comment>
<gene>
    <name evidence="1" type="ORF">C7453_10473</name>
</gene>
<name>A0A370G520_GLULI</name>
<dbReference type="EMBL" id="QQAW01000004">
    <property type="protein sequence ID" value="RDI38136.1"/>
    <property type="molecule type" value="Genomic_DNA"/>
</dbReference>
<keyword evidence="2" id="KW-1185">Reference proteome</keyword>